<organism evidence="1 2">
    <name type="scientific">Desulfonema magnum</name>
    <dbReference type="NCBI Taxonomy" id="45655"/>
    <lineage>
        <taxon>Bacteria</taxon>
        <taxon>Pseudomonadati</taxon>
        <taxon>Thermodesulfobacteriota</taxon>
        <taxon>Desulfobacteria</taxon>
        <taxon>Desulfobacterales</taxon>
        <taxon>Desulfococcaceae</taxon>
        <taxon>Desulfonema</taxon>
    </lineage>
</organism>
<sequence>MNSWSLFQPLKMAGGSIKNIICRNTKLAVFSLFIPLYHG</sequence>
<dbReference type="Proteomes" id="UP000663722">
    <property type="component" value="Chromosome"/>
</dbReference>
<evidence type="ECO:0000313" key="2">
    <source>
        <dbReference type="Proteomes" id="UP000663722"/>
    </source>
</evidence>
<keyword evidence="2" id="KW-1185">Reference proteome</keyword>
<reference evidence="1" key="1">
    <citation type="journal article" date="2021" name="Microb. Physiol.">
        <title>Proteogenomic Insights into the Physiology of Marine, Sulfate-Reducing, Filamentous Desulfonema limicola and Desulfonema magnum.</title>
        <authorList>
            <person name="Schnaars V."/>
            <person name="Wohlbrand L."/>
            <person name="Scheve S."/>
            <person name="Hinrichs C."/>
            <person name="Reinhardt R."/>
            <person name="Rabus R."/>
        </authorList>
    </citation>
    <scope>NUCLEOTIDE SEQUENCE</scope>
    <source>
        <strain evidence="1">4be13</strain>
    </source>
</reference>
<protein>
    <submittedName>
        <fullName evidence="1">Uncharacterized protein</fullName>
    </submittedName>
</protein>
<dbReference type="EMBL" id="CP061800">
    <property type="protein sequence ID" value="QTA86019.1"/>
    <property type="molecule type" value="Genomic_DNA"/>
</dbReference>
<dbReference type="KEGG" id="dmm:dnm_020370"/>
<gene>
    <name evidence="1" type="ORF">dnm_020370</name>
</gene>
<proteinExistence type="predicted"/>
<dbReference type="AlphaFoldDB" id="A0A975BJ06"/>
<evidence type="ECO:0000313" key="1">
    <source>
        <dbReference type="EMBL" id="QTA86019.1"/>
    </source>
</evidence>
<name>A0A975BJ06_9BACT</name>
<accession>A0A975BJ06</accession>